<evidence type="ECO:0000313" key="8">
    <source>
        <dbReference type="Proteomes" id="UP001597532"/>
    </source>
</evidence>
<dbReference type="InterPro" id="IPR016161">
    <property type="entry name" value="Ald_DH/histidinol_DH"/>
</dbReference>
<dbReference type="RefSeq" id="WP_251808418.1">
    <property type="nucleotide sequence ID" value="NZ_CP166679.1"/>
</dbReference>
<dbReference type="Pfam" id="PF00171">
    <property type="entry name" value="Aldedh"/>
    <property type="match status" value="1"/>
</dbReference>
<evidence type="ECO:0000256" key="5">
    <source>
        <dbReference type="RuleBase" id="RU003345"/>
    </source>
</evidence>
<keyword evidence="8" id="KW-1185">Reference proteome</keyword>
<dbReference type="Gene3D" id="3.40.605.10">
    <property type="entry name" value="Aldehyde Dehydrogenase, Chain A, domain 1"/>
    <property type="match status" value="1"/>
</dbReference>
<dbReference type="InterPro" id="IPR029510">
    <property type="entry name" value="Ald_DH_CS_GLU"/>
</dbReference>
<dbReference type="InterPro" id="IPR016160">
    <property type="entry name" value="Ald_DH_CS_CYS"/>
</dbReference>
<gene>
    <name evidence="7" type="ORF">ACFS1K_16500</name>
</gene>
<keyword evidence="2 3" id="KW-0560">Oxidoreductase</keyword>
<dbReference type="PIRSF" id="PIRSF036492">
    <property type="entry name" value="ALDH"/>
    <property type="match status" value="1"/>
</dbReference>
<comment type="similarity">
    <text evidence="1 3 5">Belongs to the aldehyde dehydrogenase family.</text>
</comment>
<dbReference type="SUPFAM" id="SSF53720">
    <property type="entry name" value="ALDH-like"/>
    <property type="match status" value="1"/>
</dbReference>
<dbReference type="PROSITE" id="PS00687">
    <property type="entry name" value="ALDEHYDE_DEHYDR_GLU"/>
    <property type="match status" value="1"/>
</dbReference>
<organism evidence="7 8">
    <name type="scientific">Arenibacter antarcticus</name>
    <dbReference type="NCBI Taxonomy" id="2040469"/>
    <lineage>
        <taxon>Bacteria</taxon>
        <taxon>Pseudomonadati</taxon>
        <taxon>Bacteroidota</taxon>
        <taxon>Flavobacteriia</taxon>
        <taxon>Flavobacteriales</taxon>
        <taxon>Flavobacteriaceae</taxon>
        <taxon>Arenibacter</taxon>
    </lineage>
</organism>
<evidence type="ECO:0000259" key="6">
    <source>
        <dbReference type="Pfam" id="PF00171"/>
    </source>
</evidence>
<accession>A0ABW5VJL7</accession>
<feature type="domain" description="Aldehyde dehydrogenase" evidence="6">
    <location>
        <begin position="5"/>
        <end position="424"/>
    </location>
</feature>
<evidence type="ECO:0000256" key="4">
    <source>
        <dbReference type="PROSITE-ProRule" id="PRU10007"/>
    </source>
</evidence>
<evidence type="ECO:0000256" key="3">
    <source>
        <dbReference type="PIRNR" id="PIRNR036492"/>
    </source>
</evidence>
<proteinExistence type="inferred from homology"/>
<dbReference type="InterPro" id="IPR016162">
    <property type="entry name" value="Ald_DH_N"/>
</dbReference>
<reference evidence="8" key="1">
    <citation type="journal article" date="2019" name="Int. J. Syst. Evol. Microbiol.">
        <title>The Global Catalogue of Microorganisms (GCM) 10K type strain sequencing project: providing services to taxonomists for standard genome sequencing and annotation.</title>
        <authorList>
            <consortium name="The Broad Institute Genomics Platform"/>
            <consortium name="The Broad Institute Genome Sequencing Center for Infectious Disease"/>
            <person name="Wu L."/>
            <person name="Ma J."/>
        </authorList>
    </citation>
    <scope>NUCLEOTIDE SEQUENCE [LARGE SCALE GENOMIC DNA]</scope>
    <source>
        <strain evidence="8">KCTC 52924</strain>
    </source>
</reference>
<comment type="caution">
    <text evidence="7">The sequence shown here is derived from an EMBL/GenBank/DDBJ whole genome shotgun (WGS) entry which is preliminary data.</text>
</comment>
<name>A0ABW5VJL7_9FLAO</name>
<dbReference type="PROSITE" id="PS00070">
    <property type="entry name" value="ALDEHYDE_DEHYDR_CYS"/>
    <property type="match status" value="1"/>
</dbReference>
<dbReference type="PANTHER" id="PTHR43570">
    <property type="entry name" value="ALDEHYDE DEHYDROGENASE"/>
    <property type="match status" value="1"/>
</dbReference>
<evidence type="ECO:0000313" key="7">
    <source>
        <dbReference type="EMBL" id="MFD2791374.1"/>
    </source>
</evidence>
<dbReference type="InterPro" id="IPR016163">
    <property type="entry name" value="Ald_DH_C"/>
</dbReference>
<feature type="active site" evidence="4">
    <location>
        <position position="210"/>
    </location>
</feature>
<evidence type="ECO:0000256" key="2">
    <source>
        <dbReference type="ARBA" id="ARBA00023002"/>
    </source>
</evidence>
<protein>
    <recommendedName>
        <fullName evidence="3">Aldehyde dehydrogenase</fullName>
    </recommendedName>
</protein>
<dbReference type="Proteomes" id="UP001597532">
    <property type="component" value="Unassembled WGS sequence"/>
</dbReference>
<dbReference type="InterPro" id="IPR012394">
    <property type="entry name" value="Aldehyde_DH_NAD(P)"/>
</dbReference>
<evidence type="ECO:0000256" key="1">
    <source>
        <dbReference type="ARBA" id="ARBA00009986"/>
    </source>
</evidence>
<dbReference type="InterPro" id="IPR015590">
    <property type="entry name" value="Aldehyde_DH_dom"/>
</dbReference>
<sequence>MDKMQEIVALQKKFFQTNATKEVNFRIAQLKKLESLLRENEDFLHEAIYKDFKKSAFENYTTEISLLYHDIKEAVKKISKWSKKKRVRTNLVNLPAKSYIIPEPLGVSLIIGAWNYPYQLSIAPAIAAIAAGNTVILKPSELPINTSKAMAKLINENFDPNFFRVVEGGVPETTALLNQDFDKIFFTGSVSVGKIVYQAAAKNLIPVTLELGGKSPAIITENCDLKITVKRLIWGKFLNAGQTCIAPDYVVVHKSVKNKFLELAKKEIEESKFLVEEDNYVQIINDANVARLIALIDADKVYTGGKYNTDTRIIEPTILTDVTFEDNVMKDEIFGPILPVIEYEDLDAIIAKIKEMPKPLSCYVFTKDKEYKQKVLNQISFGGGAVNDTVMHISNSNMGFGGVGDSGIGAYHGEYGFKAFSHYKGILDKPTWIEPNLKYYPHTKSKLKWIKRLIG</sequence>
<dbReference type="CDD" id="cd07136">
    <property type="entry name" value="ALDH_YwdH-P39616"/>
    <property type="match status" value="1"/>
</dbReference>
<dbReference type="PANTHER" id="PTHR43570:SF16">
    <property type="entry name" value="ALDEHYDE DEHYDROGENASE TYPE III, ISOFORM Q"/>
    <property type="match status" value="1"/>
</dbReference>
<dbReference type="Gene3D" id="3.40.309.10">
    <property type="entry name" value="Aldehyde Dehydrogenase, Chain A, domain 2"/>
    <property type="match status" value="1"/>
</dbReference>
<dbReference type="EMBL" id="JBHUOK010000033">
    <property type="protein sequence ID" value="MFD2791374.1"/>
    <property type="molecule type" value="Genomic_DNA"/>
</dbReference>